<evidence type="ECO:0000313" key="5">
    <source>
        <dbReference type="Proteomes" id="UP000054560"/>
    </source>
</evidence>
<dbReference type="GeneID" id="25909872"/>
<dbReference type="eggNOG" id="KOG1208">
    <property type="taxonomic scope" value="Eukaryota"/>
</dbReference>
<dbReference type="PRINTS" id="PR00080">
    <property type="entry name" value="SDRFAMILY"/>
</dbReference>
<evidence type="ECO:0000256" key="3">
    <source>
        <dbReference type="SAM" id="MobiDB-lite"/>
    </source>
</evidence>
<keyword evidence="1" id="KW-0560">Oxidoreductase</keyword>
<dbReference type="Proteomes" id="UP000054560">
    <property type="component" value="Unassembled WGS sequence"/>
</dbReference>
<evidence type="ECO:0000256" key="1">
    <source>
        <dbReference type="ARBA" id="ARBA00023002"/>
    </source>
</evidence>
<evidence type="ECO:0000256" key="2">
    <source>
        <dbReference type="RuleBase" id="RU000363"/>
    </source>
</evidence>
<dbReference type="PANTHER" id="PTHR43157:SF31">
    <property type="entry name" value="PHOSPHATIDYLINOSITOL-GLYCAN BIOSYNTHESIS CLASS F PROTEIN"/>
    <property type="match status" value="1"/>
</dbReference>
<keyword evidence="5" id="KW-1185">Reference proteome</keyword>
<dbReference type="InterPro" id="IPR036291">
    <property type="entry name" value="NAD(P)-bd_dom_sf"/>
</dbReference>
<organism evidence="4 5">
    <name type="scientific">Sphaeroforma arctica JP610</name>
    <dbReference type="NCBI Taxonomy" id="667725"/>
    <lineage>
        <taxon>Eukaryota</taxon>
        <taxon>Ichthyosporea</taxon>
        <taxon>Ichthyophonida</taxon>
        <taxon>Sphaeroforma</taxon>
    </lineage>
</organism>
<protein>
    <submittedName>
        <fullName evidence="4">Uncharacterized protein</fullName>
    </submittedName>
</protein>
<dbReference type="Gene3D" id="3.40.50.720">
    <property type="entry name" value="NAD(P)-binding Rossmann-like Domain"/>
    <property type="match status" value="2"/>
</dbReference>
<reference evidence="4 5" key="1">
    <citation type="submission" date="2011-02" db="EMBL/GenBank/DDBJ databases">
        <title>The Genome Sequence of Sphaeroforma arctica JP610.</title>
        <authorList>
            <consortium name="The Broad Institute Genome Sequencing Platform"/>
            <person name="Russ C."/>
            <person name="Cuomo C."/>
            <person name="Young S.K."/>
            <person name="Zeng Q."/>
            <person name="Gargeya S."/>
            <person name="Alvarado L."/>
            <person name="Berlin A."/>
            <person name="Chapman S.B."/>
            <person name="Chen Z."/>
            <person name="Freedman E."/>
            <person name="Gellesch M."/>
            <person name="Goldberg J."/>
            <person name="Griggs A."/>
            <person name="Gujja S."/>
            <person name="Heilman E."/>
            <person name="Heiman D."/>
            <person name="Howarth C."/>
            <person name="Mehta T."/>
            <person name="Neiman D."/>
            <person name="Pearson M."/>
            <person name="Roberts A."/>
            <person name="Saif S."/>
            <person name="Shea T."/>
            <person name="Shenoy N."/>
            <person name="Sisk P."/>
            <person name="Stolte C."/>
            <person name="Sykes S."/>
            <person name="White J."/>
            <person name="Yandava C."/>
            <person name="Burger G."/>
            <person name="Gray M.W."/>
            <person name="Holland P.W.H."/>
            <person name="King N."/>
            <person name="Lang F.B.F."/>
            <person name="Roger A.J."/>
            <person name="Ruiz-Trillo I."/>
            <person name="Haas B."/>
            <person name="Nusbaum C."/>
            <person name="Birren B."/>
        </authorList>
    </citation>
    <scope>NUCLEOTIDE SEQUENCE [LARGE SCALE GENOMIC DNA]</scope>
    <source>
        <strain evidence="4 5">JP610</strain>
    </source>
</reference>
<dbReference type="SUPFAM" id="SSF51735">
    <property type="entry name" value="NAD(P)-binding Rossmann-fold domains"/>
    <property type="match status" value="2"/>
</dbReference>
<sequence>VVVCDLSSLQSVREAAQSILNNYTHLDVLINNAAVVMDTRVLTVDGHEMMFGTNHLGPFLLTSMLLPLLKISTYPGLNVKSGREGKYITPQSSCKDAQGCVHNGEAYMGVCGGRVVNVSSAAHSFVSCVNFDDLNYAKGFSTFPVYGHSKLCNILFSRELAKRLLVDEADRVSAGTAAQSAHTLPGTDSQAHTPTDTDSQAHTSTDTESQAHTHTVLDTGVQTSNPLSESNASSRAADSAATDNADREIKSHRPCSVSVSCLHPGAVATNLGANSSTWYVKPVISVLSLFFKAPEKGAESSVYLATQPQGGACAGEYFIGCKVAGISKGATDDAAAKRLWEVSERLVGIAE</sequence>
<dbReference type="Pfam" id="PF00106">
    <property type="entry name" value="adh_short"/>
    <property type="match status" value="1"/>
</dbReference>
<proteinExistence type="inferred from homology"/>
<evidence type="ECO:0000313" key="4">
    <source>
        <dbReference type="EMBL" id="KNC78185.1"/>
    </source>
</evidence>
<feature type="compositionally biased region" description="Polar residues" evidence="3">
    <location>
        <begin position="176"/>
        <end position="213"/>
    </location>
</feature>
<gene>
    <name evidence="4" type="ORF">SARC_09368</name>
</gene>
<dbReference type="AlphaFoldDB" id="A0A0L0FN28"/>
<comment type="similarity">
    <text evidence="2">Belongs to the short-chain dehydrogenases/reductases (SDR) family.</text>
</comment>
<dbReference type="OrthoDB" id="191139at2759"/>
<dbReference type="RefSeq" id="XP_014152087.1">
    <property type="nucleotide sequence ID" value="XM_014296612.1"/>
</dbReference>
<dbReference type="EMBL" id="KQ242541">
    <property type="protein sequence ID" value="KNC78185.1"/>
    <property type="molecule type" value="Genomic_DNA"/>
</dbReference>
<feature type="non-terminal residue" evidence="4">
    <location>
        <position position="1"/>
    </location>
</feature>
<dbReference type="GO" id="GO:0016491">
    <property type="term" value="F:oxidoreductase activity"/>
    <property type="evidence" value="ECO:0007669"/>
    <property type="project" value="UniProtKB-KW"/>
</dbReference>
<name>A0A0L0FN28_9EUKA</name>
<feature type="compositionally biased region" description="Polar residues" evidence="3">
    <location>
        <begin position="220"/>
        <end position="229"/>
    </location>
</feature>
<feature type="compositionally biased region" description="Low complexity" evidence="3">
    <location>
        <begin position="230"/>
        <end position="243"/>
    </location>
</feature>
<dbReference type="STRING" id="667725.A0A0L0FN28"/>
<dbReference type="PANTHER" id="PTHR43157">
    <property type="entry name" value="PHOSPHATIDYLINOSITOL-GLYCAN BIOSYNTHESIS CLASS F PROTEIN-RELATED"/>
    <property type="match status" value="1"/>
</dbReference>
<accession>A0A0L0FN28</accession>
<dbReference type="InterPro" id="IPR002347">
    <property type="entry name" value="SDR_fam"/>
</dbReference>
<feature type="region of interest" description="Disordered" evidence="3">
    <location>
        <begin position="176"/>
        <end position="249"/>
    </location>
</feature>